<protein>
    <submittedName>
        <fullName evidence="8">Uncharacterized protein</fullName>
    </submittedName>
</protein>
<evidence type="ECO:0000256" key="4">
    <source>
        <dbReference type="ARBA" id="ARBA00022701"/>
    </source>
</evidence>
<keyword evidence="6" id="KW-0206">Cytoskeleton</keyword>
<reference evidence="9" key="1">
    <citation type="journal article" date="2014" name="Science">
        <title>Ancient hybridizations among the ancestral genomes of bread wheat.</title>
        <authorList>
            <consortium name="International Wheat Genome Sequencing Consortium,"/>
            <person name="Marcussen T."/>
            <person name="Sandve S.R."/>
            <person name="Heier L."/>
            <person name="Spannagl M."/>
            <person name="Pfeifer M."/>
            <person name="Jakobsen K.S."/>
            <person name="Wulff B.B."/>
            <person name="Steuernagel B."/>
            <person name="Mayer K.F."/>
            <person name="Olsen O.A."/>
        </authorList>
    </citation>
    <scope>NUCLEOTIDE SEQUENCE [LARGE SCALE GENOMIC DNA]</scope>
    <source>
        <strain evidence="9">cv. AL8/78</strain>
    </source>
</reference>
<reference evidence="8" key="4">
    <citation type="submission" date="2019-03" db="UniProtKB">
        <authorList>
            <consortium name="EnsemblPlants"/>
        </authorList>
    </citation>
    <scope>IDENTIFICATION</scope>
</reference>
<keyword evidence="4" id="KW-0493">Microtubule</keyword>
<feature type="region of interest" description="Disordered" evidence="7">
    <location>
        <begin position="98"/>
        <end position="117"/>
    </location>
</feature>
<dbReference type="EnsemblPlants" id="AET5Gv20001700.13">
    <property type="protein sequence ID" value="AET5Gv20001700.13"/>
    <property type="gene ID" value="AET5Gv20001700"/>
</dbReference>
<dbReference type="InterPro" id="IPR009768">
    <property type="entry name" value="MAP70"/>
</dbReference>
<dbReference type="PANTHER" id="PTHR31246">
    <property type="entry name" value="MICROTUBULE-ASSOCIATED PROTEIN 70-2"/>
    <property type="match status" value="1"/>
</dbReference>
<comment type="subcellular location">
    <subcellularLocation>
        <location evidence="1">Cytoplasm</location>
        <location evidence="1">Cytoskeleton</location>
    </subcellularLocation>
</comment>
<reference evidence="8" key="3">
    <citation type="journal article" date="2017" name="Nature">
        <title>Genome sequence of the progenitor of the wheat D genome Aegilops tauschii.</title>
        <authorList>
            <person name="Luo M.C."/>
            <person name="Gu Y.Q."/>
            <person name="Puiu D."/>
            <person name="Wang H."/>
            <person name="Twardziok S.O."/>
            <person name="Deal K.R."/>
            <person name="Huo N."/>
            <person name="Zhu T."/>
            <person name="Wang L."/>
            <person name="Wang Y."/>
            <person name="McGuire P.E."/>
            <person name="Liu S."/>
            <person name="Long H."/>
            <person name="Ramasamy R.K."/>
            <person name="Rodriguez J.C."/>
            <person name="Van S.L."/>
            <person name="Yuan L."/>
            <person name="Wang Z."/>
            <person name="Xia Z."/>
            <person name="Xiao L."/>
            <person name="Anderson O.D."/>
            <person name="Ouyang S."/>
            <person name="Liang Y."/>
            <person name="Zimin A.V."/>
            <person name="Pertea G."/>
            <person name="Qi P."/>
            <person name="Bennetzen J.L."/>
            <person name="Dai X."/>
            <person name="Dawson M.W."/>
            <person name="Muller H.G."/>
            <person name="Kugler K."/>
            <person name="Rivarola-Duarte L."/>
            <person name="Spannagl M."/>
            <person name="Mayer K.F.X."/>
            <person name="Lu F.H."/>
            <person name="Bevan M.W."/>
            <person name="Leroy P."/>
            <person name="Li P."/>
            <person name="You F.M."/>
            <person name="Sun Q."/>
            <person name="Liu Z."/>
            <person name="Lyons E."/>
            <person name="Wicker T."/>
            <person name="Salzberg S.L."/>
            <person name="Devos K.M."/>
            <person name="Dvorak J."/>
        </authorList>
    </citation>
    <scope>NUCLEOTIDE SEQUENCE [LARGE SCALE GENOMIC DNA]</scope>
    <source>
        <strain evidence="8">cv. AL8/78</strain>
    </source>
</reference>
<evidence type="ECO:0000256" key="3">
    <source>
        <dbReference type="ARBA" id="ARBA00022490"/>
    </source>
</evidence>
<dbReference type="GO" id="GO:0005874">
    <property type="term" value="C:microtubule"/>
    <property type="evidence" value="ECO:0007669"/>
    <property type="project" value="UniProtKB-KW"/>
</dbReference>
<dbReference type="Pfam" id="PF07058">
    <property type="entry name" value="MAP70"/>
    <property type="match status" value="1"/>
</dbReference>
<proteinExistence type="inferred from homology"/>
<organism evidence="8 9">
    <name type="scientific">Aegilops tauschii subsp. strangulata</name>
    <name type="common">Goatgrass</name>
    <dbReference type="NCBI Taxonomy" id="200361"/>
    <lineage>
        <taxon>Eukaryota</taxon>
        <taxon>Viridiplantae</taxon>
        <taxon>Streptophyta</taxon>
        <taxon>Embryophyta</taxon>
        <taxon>Tracheophyta</taxon>
        <taxon>Spermatophyta</taxon>
        <taxon>Magnoliopsida</taxon>
        <taxon>Liliopsida</taxon>
        <taxon>Poales</taxon>
        <taxon>Poaceae</taxon>
        <taxon>BOP clade</taxon>
        <taxon>Pooideae</taxon>
        <taxon>Triticodae</taxon>
        <taxon>Triticeae</taxon>
        <taxon>Triticinae</taxon>
        <taxon>Aegilops</taxon>
    </lineage>
</organism>
<dbReference type="AlphaFoldDB" id="A0A453JE84"/>
<evidence type="ECO:0000313" key="9">
    <source>
        <dbReference type="Proteomes" id="UP000015105"/>
    </source>
</evidence>
<name>A0A453JE84_AEGTS</name>
<keyword evidence="9" id="KW-1185">Reference proteome</keyword>
<dbReference type="PANTHER" id="PTHR31246:SF32">
    <property type="entry name" value="MICROTUBULE-ASSOCIATED PROTEIN 70-1"/>
    <property type="match status" value="1"/>
</dbReference>
<evidence type="ECO:0000256" key="2">
    <source>
        <dbReference type="ARBA" id="ARBA00008825"/>
    </source>
</evidence>
<accession>A0A453JE84</accession>
<reference evidence="8" key="5">
    <citation type="journal article" date="2021" name="G3 (Bethesda)">
        <title>Aegilops tauschii genome assembly Aet v5.0 features greater sequence contiguity and improved annotation.</title>
        <authorList>
            <person name="Wang L."/>
            <person name="Zhu T."/>
            <person name="Rodriguez J.C."/>
            <person name="Deal K.R."/>
            <person name="Dubcovsky J."/>
            <person name="McGuire P.E."/>
            <person name="Lux T."/>
            <person name="Spannagl M."/>
            <person name="Mayer K.F.X."/>
            <person name="Baldrich P."/>
            <person name="Meyers B.C."/>
            <person name="Huo N."/>
            <person name="Gu Y.Q."/>
            <person name="Zhou H."/>
            <person name="Devos K.M."/>
            <person name="Bennetzen J.L."/>
            <person name="Unver T."/>
            <person name="Budak H."/>
            <person name="Gulick P.J."/>
            <person name="Galiba G."/>
            <person name="Kalapos B."/>
            <person name="Nelson D.R."/>
            <person name="Li P."/>
            <person name="You F.M."/>
            <person name="Luo M.C."/>
            <person name="Dvorak J."/>
        </authorList>
    </citation>
    <scope>NUCLEOTIDE SEQUENCE [LARGE SCALE GENOMIC DNA]</scope>
    <source>
        <strain evidence="8">cv. AL8/78</strain>
    </source>
</reference>
<dbReference type="GO" id="GO:0008017">
    <property type="term" value="F:microtubule binding"/>
    <property type="evidence" value="ECO:0007669"/>
    <property type="project" value="InterPro"/>
</dbReference>
<dbReference type="Gramene" id="AET5Gv20001700.13">
    <property type="protein sequence ID" value="AET5Gv20001700.13"/>
    <property type="gene ID" value="AET5Gv20001700"/>
</dbReference>
<evidence type="ECO:0000256" key="7">
    <source>
        <dbReference type="SAM" id="MobiDB-lite"/>
    </source>
</evidence>
<reference evidence="9" key="2">
    <citation type="journal article" date="2017" name="Nat. Plants">
        <title>The Aegilops tauschii genome reveals multiple impacts of transposons.</title>
        <authorList>
            <person name="Zhao G."/>
            <person name="Zou C."/>
            <person name="Li K."/>
            <person name="Wang K."/>
            <person name="Li T."/>
            <person name="Gao L."/>
            <person name="Zhang X."/>
            <person name="Wang H."/>
            <person name="Yang Z."/>
            <person name="Liu X."/>
            <person name="Jiang W."/>
            <person name="Mao L."/>
            <person name="Kong X."/>
            <person name="Jiao Y."/>
            <person name="Jia J."/>
        </authorList>
    </citation>
    <scope>NUCLEOTIDE SEQUENCE [LARGE SCALE GENOMIC DNA]</scope>
    <source>
        <strain evidence="9">cv. AL8/78</strain>
    </source>
</reference>
<dbReference type="Proteomes" id="UP000015105">
    <property type="component" value="Chromosome 5D"/>
</dbReference>
<evidence type="ECO:0000256" key="5">
    <source>
        <dbReference type="ARBA" id="ARBA00023054"/>
    </source>
</evidence>
<dbReference type="GO" id="GO:0007010">
    <property type="term" value="P:cytoskeleton organization"/>
    <property type="evidence" value="ECO:0007669"/>
    <property type="project" value="InterPro"/>
</dbReference>
<evidence type="ECO:0000313" key="8">
    <source>
        <dbReference type="EnsemblPlants" id="AET5Gv20001700.13"/>
    </source>
</evidence>
<feature type="compositionally biased region" description="Basic residues" evidence="7">
    <location>
        <begin position="104"/>
        <end position="117"/>
    </location>
</feature>
<evidence type="ECO:0000256" key="1">
    <source>
        <dbReference type="ARBA" id="ARBA00004245"/>
    </source>
</evidence>
<keyword evidence="5" id="KW-0175">Coiled coil</keyword>
<comment type="similarity">
    <text evidence="2">Belongs to the MAP70 family.</text>
</comment>
<evidence type="ECO:0000256" key="6">
    <source>
        <dbReference type="ARBA" id="ARBA00023212"/>
    </source>
</evidence>
<keyword evidence="3" id="KW-0963">Cytoplasm</keyword>
<sequence length="154" mass="18018">MADPYGDGRALRNHPPPAQQQRPRLKPALEMEDLISLLHGSDPVRVELTRLENDLHYKEKELGDAQAEIKALRLSERAREKAVEDNWQRWMGSSSSQSLSWKARTLKPRRSTTRRKQRLLPSLQPRLRCGGFMQRRRTMTCLPSRPSLRRWRPS</sequence>
<feature type="region of interest" description="Disordered" evidence="7">
    <location>
        <begin position="1"/>
        <end position="26"/>
    </location>
</feature>